<keyword evidence="1" id="KW-0175">Coiled coil</keyword>
<proteinExistence type="predicted"/>
<evidence type="ECO:0000313" key="2">
    <source>
        <dbReference type="EMBL" id="AYN56464.1"/>
    </source>
</evidence>
<evidence type="ECO:0008006" key="4">
    <source>
        <dbReference type="Google" id="ProtNLM"/>
    </source>
</evidence>
<dbReference type="EMBL" id="MK047718">
    <property type="protein sequence ID" value="AYN56464.1"/>
    <property type="molecule type" value="Genomic_DNA"/>
</dbReference>
<evidence type="ECO:0000256" key="1">
    <source>
        <dbReference type="SAM" id="Coils"/>
    </source>
</evidence>
<organism evidence="2 3">
    <name type="scientific">Escherichia phage p000y</name>
    <dbReference type="NCBI Taxonomy" id="2479934"/>
    <lineage>
        <taxon>Viruses</taxon>
        <taxon>Duplodnaviria</taxon>
        <taxon>Heunggongvirae</taxon>
        <taxon>Uroviricota</taxon>
        <taxon>Caudoviricetes</taxon>
        <taxon>Pantevenvirales</taxon>
        <taxon>Straboviridae</taxon>
        <taxon>Tevenvirinae</taxon>
        <taxon>Mosigvirus</taxon>
        <taxon>Mosigvirus mar005p1</taxon>
    </lineage>
</organism>
<gene>
    <name evidence="2" type="ORF">DPMPNEAM_00035</name>
</gene>
<reference evidence="3" key="1">
    <citation type="submission" date="2018-09" db="EMBL/GenBank/DDBJ databases">
        <title>Whole-genome sequence of phages p000v and p000y infecting the bacterial pathogen Shigatoxigenic Escherichia coli.</title>
        <authorList>
            <person name="Howard-Varona C."/>
            <person name="Vik D.R."/>
            <person name="Solonenko N.E."/>
            <person name="Gazitua M.C."/>
            <person name="Hobbs Z."/>
            <person name="Honaker R.W."/>
            <person name="Kinkhabwala A.A."/>
            <person name="Sullivan M.B."/>
        </authorList>
    </citation>
    <scope>NUCLEOTIDE SEQUENCE [LARGE SCALE GENOMIC DNA]</scope>
</reference>
<name>A0A3G2KBS6_9CAUD</name>
<dbReference type="Proteomes" id="UP000270610">
    <property type="component" value="Segment"/>
</dbReference>
<sequence>MLSWIINHQLKGNSMNTLKKLVEFIRTKLGTAMAKNLTVEEQYNAAADKLITQIKELKTASVKSINEEKRIRELVNEKNKQAASKEREIRKLLAEGQDVTMHAKLGLLYRRTAEQLNTKADGYAAMRIEIARKVVELDDARQNLAIKLEYIRETRAANALGISTADDVIEIAALTKVDIEDTLTRVETFNGTPAGVETTSADVQEYINSLK</sequence>
<feature type="coiled-coil region" evidence="1">
    <location>
        <begin position="40"/>
        <end position="95"/>
    </location>
</feature>
<accession>A0A3G2KBS6</accession>
<protein>
    <recommendedName>
        <fullName evidence="4">Host specificity protein</fullName>
    </recommendedName>
</protein>
<evidence type="ECO:0000313" key="3">
    <source>
        <dbReference type="Proteomes" id="UP000270610"/>
    </source>
</evidence>